<sequence length="621" mass="70342">MPSDPEDLSLSALLPTTTLASVFVFGISALVCLGLHGGDIFAKITAWTGNPKYLPISTRISDGEASKQSDDRLTSSFNGSMDSWKQLLLRSTQLGAILLYAFACEWAPVYPHGLREYSRDIFWFLFAVFILHCLSWGKTERRPEEAKLVVFGRNNSEELKGWLQFLFLAYHYFHATDVYNMIRVFVSAYVWMTGFGNFSYFYTQNDYSLGRLVSMLWRLNMSAVLLCLALNTTYILYYIVPLHTFYFLLTYVTMGAFRSANYHRWLMKVKLTALGLAIYLIWDVDHSWFDVVFGPILPSTALQGAKAGVLYEWHFRTGLDHCYPSTTKWMEMVEKLPPTREWLEYNAMVRQRCHLLCSQLPLRLRSHYLEPLAKMGKVTLETYLLQHHIWLTENAKKTLVLLPDYPLCNLLLTTAIYVYLANRLFRITVELRAILLPERDTTACLKGLFATSAVFTAAMLLAVISAAVDAVAGQIALMVLVFSIVLTRRINGGFSSASIILPCIGIIATTFILGELPWNVTAIMNYRLAPIATVEPGLAPCDPHRGLFLIGAASLMLMWRDPFLIVRPVTYIITALSPSARTLRDAYDYVSVYGALHEKYGLPSVRMDVVKEGDIEMSVHE</sequence>
<dbReference type="GeneID" id="9049176"/>
<comment type="similarity">
    <text evidence="2">Belongs to the PC-esterase family. CASD1 subfamily.</text>
</comment>
<proteinExistence type="inferred from homology"/>
<comment type="subcellular location">
    <subcellularLocation>
        <location evidence="1">Membrane</location>
        <topology evidence="1">Multi-pass membrane protein</topology>
    </subcellularLocation>
</comment>
<dbReference type="GO" id="GO:0016407">
    <property type="term" value="F:acetyltransferase activity"/>
    <property type="evidence" value="ECO:0007669"/>
    <property type="project" value="TreeGrafter"/>
</dbReference>
<keyword evidence="5 8" id="KW-1133">Transmembrane helix</keyword>
<evidence type="ECO:0000256" key="4">
    <source>
        <dbReference type="ARBA" id="ARBA00022692"/>
    </source>
</evidence>
<evidence type="ECO:0000256" key="5">
    <source>
        <dbReference type="ARBA" id="ARBA00022989"/>
    </source>
</evidence>
<dbReference type="InterPro" id="IPR012419">
    <property type="entry name" value="Cas1_AcylTrans_dom"/>
</dbReference>
<evidence type="ECO:0000256" key="3">
    <source>
        <dbReference type="ARBA" id="ARBA00022679"/>
    </source>
</evidence>
<name>C5KB44_PERM5</name>
<dbReference type="RefSeq" id="XP_002786574.1">
    <property type="nucleotide sequence ID" value="XM_002786528.1"/>
</dbReference>
<dbReference type="OMA" id="HIWLTEN"/>
<dbReference type="AlphaFoldDB" id="C5KB44"/>
<feature type="transmembrane region" description="Helical" evidence="8">
    <location>
        <begin position="443"/>
        <end position="464"/>
    </location>
</feature>
<dbReference type="EMBL" id="GG671811">
    <property type="protein sequence ID" value="EER18370.1"/>
    <property type="molecule type" value="Genomic_DNA"/>
</dbReference>
<feature type="domain" description="Cas1p 10 TM acyl transferase" evidence="9">
    <location>
        <begin position="334"/>
        <end position="442"/>
    </location>
</feature>
<accession>C5KB44</accession>
<feature type="transmembrane region" description="Helical" evidence="8">
    <location>
        <begin position="223"/>
        <end position="253"/>
    </location>
</feature>
<dbReference type="GO" id="GO:0016020">
    <property type="term" value="C:membrane"/>
    <property type="evidence" value="ECO:0007669"/>
    <property type="project" value="UniProtKB-SubCell"/>
</dbReference>
<dbReference type="GO" id="GO:0005794">
    <property type="term" value="C:Golgi apparatus"/>
    <property type="evidence" value="ECO:0007669"/>
    <property type="project" value="UniProtKB-ARBA"/>
</dbReference>
<dbReference type="OrthoDB" id="432605at2759"/>
<keyword evidence="3" id="KW-0808">Transferase</keyword>
<dbReference type="PANTHER" id="PTHR13533:SF1">
    <property type="entry name" value="N-ACETYLNEURAMINATE 9-O-ACETYLTRANSFERASE"/>
    <property type="match status" value="1"/>
</dbReference>
<evidence type="ECO:0000259" key="9">
    <source>
        <dbReference type="Pfam" id="PF07779"/>
    </source>
</evidence>
<keyword evidence="11" id="KW-1185">Reference proteome</keyword>
<evidence type="ECO:0000313" key="11">
    <source>
        <dbReference type="Proteomes" id="UP000007800"/>
    </source>
</evidence>
<feature type="transmembrane region" description="Helical" evidence="8">
    <location>
        <begin position="265"/>
        <end position="282"/>
    </location>
</feature>
<organism evidence="11">
    <name type="scientific">Perkinsus marinus (strain ATCC 50983 / TXsc)</name>
    <dbReference type="NCBI Taxonomy" id="423536"/>
    <lineage>
        <taxon>Eukaryota</taxon>
        <taxon>Sar</taxon>
        <taxon>Alveolata</taxon>
        <taxon>Perkinsozoa</taxon>
        <taxon>Perkinsea</taxon>
        <taxon>Perkinsida</taxon>
        <taxon>Perkinsidae</taxon>
        <taxon>Perkinsus</taxon>
    </lineage>
</organism>
<gene>
    <name evidence="10" type="ORF">Pmar_PMAR005280</name>
</gene>
<feature type="transmembrane region" description="Helical" evidence="8">
    <location>
        <begin position="12"/>
        <end position="35"/>
    </location>
</feature>
<evidence type="ECO:0000256" key="2">
    <source>
        <dbReference type="ARBA" id="ARBA00010666"/>
    </source>
</evidence>
<feature type="transmembrane region" description="Helical" evidence="8">
    <location>
        <begin position="121"/>
        <end position="137"/>
    </location>
</feature>
<keyword evidence="6 8" id="KW-0472">Membrane</keyword>
<feature type="transmembrane region" description="Helical" evidence="8">
    <location>
        <begin position="499"/>
        <end position="518"/>
    </location>
</feature>
<feature type="transmembrane region" description="Helical" evidence="8">
    <location>
        <begin position="404"/>
        <end position="422"/>
    </location>
</feature>
<dbReference type="PANTHER" id="PTHR13533">
    <property type="entry name" value="N-ACETYLNEURAMINATE 9-O-ACETYLTRANSFERASE"/>
    <property type="match status" value="1"/>
</dbReference>
<evidence type="ECO:0000313" key="10">
    <source>
        <dbReference type="EMBL" id="EER18370.1"/>
    </source>
</evidence>
<dbReference type="Proteomes" id="UP000007800">
    <property type="component" value="Unassembled WGS sequence"/>
</dbReference>
<feature type="transmembrane region" description="Helical" evidence="8">
    <location>
        <begin position="184"/>
        <end position="203"/>
    </location>
</feature>
<evidence type="ECO:0000256" key="1">
    <source>
        <dbReference type="ARBA" id="ARBA00004141"/>
    </source>
</evidence>
<reference evidence="10 11" key="1">
    <citation type="submission" date="2008-07" db="EMBL/GenBank/DDBJ databases">
        <authorList>
            <person name="El-Sayed N."/>
            <person name="Caler E."/>
            <person name="Inman J."/>
            <person name="Amedeo P."/>
            <person name="Hass B."/>
            <person name="Wortman J."/>
        </authorList>
    </citation>
    <scope>NUCLEOTIDE SEQUENCE [LARGE SCALE GENOMIC DNA]</scope>
    <source>
        <strain evidence="11">ATCC 50983 / TXsc</strain>
    </source>
</reference>
<feature type="domain" description="Cas1p 10 TM acyl transferase" evidence="9">
    <location>
        <begin position="74"/>
        <end position="321"/>
    </location>
</feature>
<dbReference type="InParanoid" id="C5KB44"/>
<feature type="transmembrane region" description="Helical" evidence="8">
    <location>
        <begin position="470"/>
        <end position="487"/>
    </location>
</feature>
<feature type="transmembrane region" description="Helical" evidence="8">
    <location>
        <begin position="87"/>
        <end position="109"/>
    </location>
</feature>
<protein>
    <recommendedName>
        <fullName evidence="9">Cas1p 10 TM acyl transferase domain-containing protein</fullName>
    </recommendedName>
</protein>
<evidence type="ECO:0000256" key="6">
    <source>
        <dbReference type="ARBA" id="ARBA00023136"/>
    </source>
</evidence>
<keyword evidence="4 8" id="KW-0812">Transmembrane</keyword>
<keyword evidence="7" id="KW-0325">Glycoprotein</keyword>
<dbReference type="Pfam" id="PF07779">
    <property type="entry name" value="Cas1_AcylT"/>
    <property type="match status" value="2"/>
</dbReference>
<dbReference type="GO" id="GO:0005975">
    <property type="term" value="P:carbohydrate metabolic process"/>
    <property type="evidence" value="ECO:0007669"/>
    <property type="project" value="TreeGrafter"/>
</dbReference>
<evidence type="ECO:0000256" key="8">
    <source>
        <dbReference type="SAM" id="Phobius"/>
    </source>
</evidence>
<evidence type="ECO:0000256" key="7">
    <source>
        <dbReference type="ARBA" id="ARBA00023180"/>
    </source>
</evidence>